<dbReference type="SUPFAM" id="SSF50037">
    <property type="entry name" value="C-terminal domain of transcriptional repressors"/>
    <property type="match status" value="1"/>
</dbReference>
<dbReference type="EMBL" id="CP003060">
    <property type="protein sequence ID" value="AEP28407.1"/>
    <property type="molecule type" value="Genomic_DNA"/>
</dbReference>
<dbReference type="InterPro" id="IPR038157">
    <property type="entry name" value="FeoA_core_dom"/>
</dbReference>
<sequence>MTVWDIPSKKSASIQSLCTSMHSDVAIRLQEMGFEEGQLITCIKRTAFNGPTVIQLGDCIYSLEQSVANHVNVNPI</sequence>
<keyword evidence="4" id="KW-1185">Reference proteome</keyword>
<proteinExistence type="predicted"/>
<dbReference type="InterPro" id="IPR008988">
    <property type="entry name" value="Transcriptional_repressor_C"/>
</dbReference>
<accession>G4QF63</accession>
<dbReference type="Gene3D" id="2.30.30.90">
    <property type="match status" value="1"/>
</dbReference>
<protein>
    <recommendedName>
        <fullName evidence="2">Ferrous iron transporter FeoA-like domain-containing protein</fullName>
    </recommendedName>
</protein>
<feature type="domain" description="Ferrous iron transporter FeoA-like" evidence="2">
    <location>
        <begin position="1"/>
        <end position="75"/>
    </location>
</feature>
<gene>
    <name evidence="3" type="ordered locus">GNIT_0253</name>
</gene>
<dbReference type="HOGENOM" id="CLU_2633070_0_0_6"/>
<dbReference type="AlphaFoldDB" id="G4QF63"/>
<evidence type="ECO:0000313" key="4">
    <source>
        <dbReference type="Proteomes" id="UP000009282"/>
    </source>
</evidence>
<reference evidence="3 4" key="1">
    <citation type="journal article" date="2011" name="J. Bacteriol.">
        <title>Complete genome sequence of seawater bacterium Glaciecola nitratireducens FR1064T.</title>
        <authorList>
            <person name="Bian F."/>
            <person name="Qin Q.L."/>
            <person name="Xie B.B."/>
            <person name="Shu Y.L."/>
            <person name="Zhang X.Y."/>
            <person name="Yu Y."/>
            <person name="Chen B."/>
            <person name="Chen X.L."/>
            <person name="Zhou B.C."/>
            <person name="Zhang Y.Z."/>
        </authorList>
    </citation>
    <scope>NUCLEOTIDE SEQUENCE [LARGE SCALE GENOMIC DNA]</scope>
    <source>
        <strain evidence="4">JCM 12485 / KCTC 12276 / FR1064</strain>
    </source>
</reference>
<evidence type="ECO:0000256" key="1">
    <source>
        <dbReference type="ARBA" id="ARBA00023004"/>
    </source>
</evidence>
<dbReference type="InterPro" id="IPR007167">
    <property type="entry name" value="Fe-transptr_FeoA-like"/>
</dbReference>
<keyword evidence="1" id="KW-0408">Iron</keyword>
<dbReference type="RefSeq" id="WP_014107286.1">
    <property type="nucleotide sequence ID" value="NC_016041.1"/>
</dbReference>
<dbReference type="Pfam" id="PF04023">
    <property type="entry name" value="FeoA"/>
    <property type="match status" value="1"/>
</dbReference>
<dbReference type="GO" id="GO:0046914">
    <property type="term" value="F:transition metal ion binding"/>
    <property type="evidence" value="ECO:0007669"/>
    <property type="project" value="InterPro"/>
</dbReference>
<dbReference type="SMART" id="SM00899">
    <property type="entry name" value="FeoA"/>
    <property type="match status" value="1"/>
</dbReference>
<dbReference type="STRING" id="1085623.GNIT_0253"/>
<dbReference type="eggNOG" id="COG1918">
    <property type="taxonomic scope" value="Bacteria"/>
</dbReference>
<name>G4QF63_GLANF</name>
<evidence type="ECO:0000313" key="3">
    <source>
        <dbReference type="EMBL" id="AEP28407.1"/>
    </source>
</evidence>
<dbReference type="Proteomes" id="UP000009282">
    <property type="component" value="Chromosome"/>
</dbReference>
<organism evidence="3 4">
    <name type="scientific">Glaciecola nitratireducens (strain JCM 12485 / KCTC 12276 / FR1064)</name>
    <dbReference type="NCBI Taxonomy" id="1085623"/>
    <lineage>
        <taxon>Bacteria</taxon>
        <taxon>Pseudomonadati</taxon>
        <taxon>Pseudomonadota</taxon>
        <taxon>Gammaproteobacteria</taxon>
        <taxon>Alteromonadales</taxon>
        <taxon>Alteromonadaceae</taxon>
        <taxon>Brumicola</taxon>
    </lineage>
</organism>
<dbReference type="OrthoDB" id="5770927at2"/>
<evidence type="ECO:0000259" key="2">
    <source>
        <dbReference type="SMART" id="SM00899"/>
    </source>
</evidence>
<dbReference type="KEGG" id="gni:GNIT_0253"/>